<keyword evidence="1" id="KW-0720">Serine protease</keyword>
<keyword evidence="2" id="KW-1133">Transmembrane helix</keyword>
<name>D2V7D5_NAEGR</name>
<keyword evidence="3" id="KW-0732">Signal</keyword>
<feature type="active site" description="Charge relay system" evidence="1">
    <location>
        <position position="319"/>
    </location>
</feature>
<dbReference type="GO" id="GO:0006508">
    <property type="term" value="P:proteolysis"/>
    <property type="evidence" value="ECO:0007669"/>
    <property type="project" value="UniProtKB-KW"/>
</dbReference>
<dbReference type="GO" id="GO:0004252">
    <property type="term" value="F:serine-type endopeptidase activity"/>
    <property type="evidence" value="ECO:0007669"/>
    <property type="project" value="UniProtKB-UniRule"/>
</dbReference>
<dbReference type="InterPro" id="IPR036852">
    <property type="entry name" value="Peptidase_S8/S53_dom_sf"/>
</dbReference>
<dbReference type="OrthoDB" id="10256524at2759"/>
<evidence type="ECO:0000256" key="3">
    <source>
        <dbReference type="SAM" id="SignalP"/>
    </source>
</evidence>
<evidence type="ECO:0000313" key="6">
    <source>
        <dbReference type="Proteomes" id="UP000006671"/>
    </source>
</evidence>
<dbReference type="InterPro" id="IPR000209">
    <property type="entry name" value="Peptidase_S8/S53_dom"/>
</dbReference>
<dbReference type="VEuPathDB" id="AmoebaDB:NAEGRDRAFT_47261"/>
<dbReference type="AlphaFoldDB" id="D2V7D5"/>
<dbReference type="PANTHER" id="PTHR43399:SF5">
    <property type="entry name" value="PEPTIDASE S8 FAMILY WITH PROTEASE-ASSOCIATED DOMAIN"/>
    <property type="match status" value="1"/>
</dbReference>
<organism evidence="6">
    <name type="scientific">Naegleria gruberi</name>
    <name type="common">Amoeba</name>
    <dbReference type="NCBI Taxonomy" id="5762"/>
    <lineage>
        <taxon>Eukaryota</taxon>
        <taxon>Discoba</taxon>
        <taxon>Heterolobosea</taxon>
        <taxon>Tetramitia</taxon>
        <taxon>Eutetramitia</taxon>
        <taxon>Vahlkampfiidae</taxon>
        <taxon>Naegleria</taxon>
    </lineage>
</organism>
<gene>
    <name evidence="5" type="ORF">NAEGRDRAFT_47261</name>
</gene>
<dbReference type="PROSITE" id="PS51892">
    <property type="entry name" value="SUBTILASE"/>
    <property type="match status" value="1"/>
</dbReference>
<dbReference type="GeneID" id="8861425"/>
<keyword evidence="6" id="KW-1185">Reference proteome</keyword>
<reference evidence="5 6" key="1">
    <citation type="journal article" date="2010" name="Cell">
        <title>The genome of Naegleria gruberi illuminates early eukaryotic versatility.</title>
        <authorList>
            <person name="Fritz-Laylin L.K."/>
            <person name="Prochnik S.E."/>
            <person name="Ginger M.L."/>
            <person name="Dacks J.B."/>
            <person name="Carpenter M.L."/>
            <person name="Field M.C."/>
            <person name="Kuo A."/>
            <person name="Paredez A."/>
            <person name="Chapman J."/>
            <person name="Pham J."/>
            <person name="Shu S."/>
            <person name="Neupane R."/>
            <person name="Cipriano M."/>
            <person name="Mancuso J."/>
            <person name="Tu H."/>
            <person name="Salamov A."/>
            <person name="Lindquist E."/>
            <person name="Shapiro H."/>
            <person name="Lucas S."/>
            <person name="Grigoriev I.V."/>
            <person name="Cande W.Z."/>
            <person name="Fulton C."/>
            <person name="Rokhsar D.S."/>
            <person name="Dawson S.C."/>
        </authorList>
    </citation>
    <scope>NUCLEOTIDE SEQUENCE [LARGE SCALE GENOMIC DNA]</scope>
    <source>
        <strain evidence="5 6">NEG-M</strain>
    </source>
</reference>
<dbReference type="KEGG" id="ngr:NAEGRDRAFT_47261"/>
<feature type="chain" id="PRO_5003038366" evidence="3">
    <location>
        <begin position="40"/>
        <end position="911"/>
    </location>
</feature>
<dbReference type="SUPFAM" id="SSF49785">
    <property type="entry name" value="Galactose-binding domain-like"/>
    <property type="match status" value="1"/>
</dbReference>
<feature type="signal peptide" evidence="3">
    <location>
        <begin position="1"/>
        <end position="39"/>
    </location>
</feature>
<dbReference type="EMBL" id="GG738855">
    <property type="protein sequence ID" value="EFC47234.1"/>
    <property type="molecule type" value="Genomic_DNA"/>
</dbReference>
<keyword evidence="1" id="KW-0378">Hydrolase</keyword>
<evidence type="ECO:0000256" key="2">
    <source>
        <dbReference type="SAM" id="Phobius"/>
    </source>
</evidence>
<feature type="active site" description="Charge relay system" evidence="1">
    <location>
        <position position="631"/>
    </location>
</feature>
<sequence>MMMMMTTMGDNNKHSPTFKLVVLMILAATVLLSCAVVEASSSNGIPFLSMIHEENRVSEAEKDNGGIFELTFANNLFNNKNRLNTLMLRRELTNSRESVEPYTQFIIKLKDNVTSRKRMNSQVQQLISGAVPLGSSQIMSVVARTSEIIDHVGEQDHHTIEWIGEYETRFKSSLHFAKMQELARKEENPVNSDLMDFVISTIPSIDAVSKGSELNELEQVAKKLNSQIGSLFDVTQFSPIQVVDREKMQISFSPLIAKQISDIILENPHVHFVDRKPIYSLFNKEGSISMQSVSPTQPQSTPFYDMGIYGNDQVVAVSDTGIDWDHCFYSDANITKIATNTVYANHRKIVVGSVAGSIQSPITADQQAINNYHGMAPNARIHFTDIQKTGSSALLIPASLTSIFEPAYKLNARIFSNSWGAAPNNLIACDYDCVNCRWAVSVSVYRKGQPVYDSDCKYLFGSQTCCSIVNKYDSQCRDIDTFLWNNQDAIILFAQGNSGRISSKENIGSPATSKNGVSIGASKTSNSAFIDSVQYEDMMHRIKEAGLSFTSPEQCCSYTGSNADAIRAFCCSATMKDKYSSNPSYFNADNLASFSSRGPAIGDRIKPDVSGIGDNVVSGHSDGDTTTYQCSNISPNLYNRAALMYGNTIDSSIPLSGSVAKSTDESSRILISSMGNPNSYEGHGRVYLGSLLKSGNNSTVNLTLIEKTFTSSNEKHSRCLKMKSGISSSSFASTVAWYDYPSSVSVVPSLVQDMDLIVNIYEKNGDKIQSLKVIPGNMQDAYDTKNNVEKVLINSITNAGTNPLYVTVSVKFKTLTLSNQPYALVFSYPSGDFESVDASSCYYSEELPSSYIGIIIGVSLGVIVLLLIVSVIVGSILFKLCTRRKQHQQHTDLDAGAGNYYYYGNNAGTGY</sequence>
<dbReference type="InterPro" id="IPR051048">
    <property type="entry name" value="Peptidase_S8/S53_subtilisin"/>
</dbReference>
<dbReference type="InterPro" id="IPR008979">
    <property type="entry name" value="Galactose-bd-like_sf"/>
</dbReference>
<dbReference type="Pfam" id="PF00082">
    <property type="entry name" value="Peptidase_S8"/>
    <property type="match status" value="1"/>
</dbReference>
<keyword evidence="2" id="KW-0812">Transmembrane</keyword>
<dbReference type="Gene3D" id="2.60.120.380">
    <property type="match status" value="1"/>
</dbReference>
<proteinExistence type="inferred from homology"/>
<feature type="active site" description="Charge relay system" evidence="1">
    <location>
        <position position="346"/>
    </location>
</feature>
<feature type="domain" description="Peptidase S8/S53" evidence="4">
    <location>
        <begin position="310"/>
        <end position="627"/>
    </location>
</feature>
<dbReference type="InParanoid" id="D2V7D5"/>
<dbReference type="SUPFAM" id="SSF52743">
    <property type="entry name" value="Subtilisin-like"/>
    <property type="match status" value="1"/>
</dbReference>
<evidence type="ECO:0000313" key="5">
    <source>
        <dbReference type="EMBL" id="EFC47234.1"/>
    </source>
</evidence>
<dbReference type="Proteomes" id="UP000006671">
    <property type="component" value="Unassembled WGS sequence"/>
</dbReference>
<accession>D2V7D5</accession>
<comment type="similarity">
    <text evidence="1">Belongs to the peptidase S8 family.</text>
</comment>
<dbReference type="Gene3D" id="3.40.50.200">
    <property type="entry name" value="Peptidase S8/S53 domain"/>
    <property type="match status" value="1"/>
</dbReference>
<dbReference type="OMA" id="SECCAYT"/>
<dbReference type="PANTHER" id="PTHR43399">
    <property type="entry name" value="SUBTILISIN-RELATED"/>
    <property type="match status" value="1"/>
</dbReference>
<evidence type="ECO:0000256" key="1">
    <source>
        <dbReference type="PROSITE-ProRule" id="PRU01240"/>
    </source>
</evidence>
<dbReference type="RefSeq" id="XP_002679978.1">
    <property type="nucleotide sequence ID" value="XM_002679932.1"/>
</dbReference>
<feature type="transmembrane region" description="Helical" evidence="2">
    <location>
        <begin position="851"/>
        <end position="878"/>
    </location>
</feature>
<keyword evidence="2" id="KW-0472">Membrane</keyword>
<keyword evidence="1" id="KW-0645">Protease</keyword>
<evidence type="ECO:0000259" key="4">
    <source>
        <dbReference type="Pfam" id="PF00082"/>
    </source>
</evidence>
<protein>
    <submittedName>
        <fullName evidence="5">Predicted protein</fullName>
    </submittedName>
</protein>